<evidence type="ECO:0000256" key="2">
    <source>
        <dbReference type="ARBA" id="ARBA00022723"/>
    </source>
</evidence>
<dbReference type="EMBL" id="LR798294">
    <property type="protein sequence ID" value="CAB5221903.1"/>
    <property type="molecule type" value="Genomic_DNA"/>
</dbReference>
<evidence type="ECO:0000259" key="6">
    <source>
        <dbReference type="PROSITE" id="PS51471"/>
    </source>
</evidence>
<dbReference type="GO" id="GO:0031418">
    <property type="term" value="F:L-ascorbic acid binding"/>
    <property type="evidence" value="ECO:0007669"/>
    <property type="project" value="InterPro"/>
</dbReference>
<comment type="cofactor">
    <cofactor evidence="1">
        <name>L-ascorbate</name>
        <dbReference type="ChEBI" id="CHEBI:38290"/>
    </cofactor>
</comment>
<dbReference type="GO" id="GO:0006974">
    <property type="term" value="P:DNA damage response"/>
    <property type="evidence" value="ECO:0007669"/>
    <property type="project" value="TreeGrafter"/>
</dbReference>
<evidence type="ECO:0000313" key="7">
    <source>
        <dbReference type="EMBL" id="CAB5221903.1"/>
    </source>
</evidence>
<dbReference type="PANTHER" id="PTHR41536:SF1">
    <property type="entry name" value="PKHD-TYPE HYDROXYLASE YBIX"/>
    <property type="match status" value="1"/>
</dbReference>
<dbReference type="Pfam" id="PF13640">
    <property type="entry name" value="2OG-FeII_Oxy_3"/>
    <property type="match status" value="1"/>
</dbReference>
<evidence type="ECO:0000256" key="5">
    <source>
        <dbReference type="ARBA" id="ARBA00023004"/>
    </source>
</evidence>
<keyword evidence="5" id="KW-0408">Iron</keyword>
<dbReference type="GO" id="GO:0005506">
    <property type="term" value="F:iron ion binding"/>
    <property type="evidence" value="ECO:0007669"/>
    <property type="project" value="InterPro"/>
</dbReference>
<accession>A0A6J7X3T2</accession>
<keyword evidence="4" id="KW-0560">Oxidoreductase</keyword>
<proteinExistence type="predicted"/>
<evidence type="ECO:0000256" key="3">
    <source>
        <dbReference type="ARBA" id="ARBA00022964"/>
    </source>
</evidence>
<dbReference type="GO" id="GO:0016706">
    <property type="term" value="F:2-oxoglutarate-dependent dioxygenase activity"/>
    <property type="evidence" value="ECO:0007669"/>
    <property type="project" value="InterPro"/>
</dbReference>
<dbReference type="InterPro" id="IPR006620">
    <property type="entry name" value="Pro_4_hyd_alph"/>
</dbReference>
<dbReference type="Gene3D" id="2.60.120.620">
    <property type="entry name" value="q2cbj1_9rhob like domain"/>
    <property type="match status" value="1"/>
</dbReference>
<evidence type="ECO:0000256" key="1">
    <source>
        <dbReference type="ARBA" id="ARBA00001961"/>
    </source>
</evidence>
<protein>
    <submittedName>
        <fullName evidence="7">Oxoglutarate/iron-dependent dioxygenase</fullName>
    </submittedName>
</protein>
<gene>
    <name evidence="7" type="ORF">UFOVP242_132</name>
</gene>
<dbReference type="InterPro" id="IPR005123">
    <property type="entry name" value="Oxoglu/Fe-dep_dioxygenase_dom"/>
</dbReference>
<dbReference type="PROSITE" id="PS51471">
    <property type="entry name" value="FE2OG_OXY"/>
    <property type="match status" value="1"/>
</dbReference>
<keyword evidence="3 7" id="KW-0223">Dioxygenase</keyword>
<sequence length="206" mass="23222">MYPVNNFKVSYHLPPVQGRMVPYAFWDDAFNENELNWLQAQAAAASEVAAVGRQEDLPPGETGVVKDLRRTLISWMRLDVTNEWVYAKLAYAAQNLNISYFNLDLTGFVEPLQMTNYLADDRGTYDWHIDYGSFICRKLTVIVQLSDPSSFEGGDLQLQNGGGIITIEKKRGRIIAFPSYCLHQVTPVTKGSRQTLVSWISGPAIR</sequence>
<dbReference type="SMART" id="SM00702">
    <property type="entry name" value="P4Hc"/>
    <property type="match status" value="1"/>
</dbReference>
<dbReference type="PANTHER" id="PTHR41536">
    <property type="entry name" value="PKHD-TYPE HYDROXYLASE YBIX"/>
    <property type="match status" value="1"/>
</dbReference>
<dbReference type="InterPro" id="IPR044862">
    <property type="entry name" value="Pro_4_hyd_alph_FE2OG_OXY"/>
</dbReference>
<organism evidence="7">
    <name type="scientific">uncultured Caudovirales phage</name>
    <dbReference type="NCBI Taxonomy" id="2100421"/>
    <lineage>
        <taxon>Viruses</taxon>
        <taxon>Duplodnaviria</taxon>
        <taxon>Heunggongvirae</taxon>
        <taxon>Uroviricota</taxon>
        <taxon>Caudoviricetes</taxon>
        <taxon>Peduoviridae</taxon>
        <taxon>Maltschvirus</taxon>
        <taxon>Maltschvirus maltsch</taxon>
    </lineage>
</organism>
<dbReference type="SUPFAM" id="SSF51197">
    <property type="entry name" value="Clavaminate synthase-like"/>
    <property type="match status" value="1"/>
</dbReference>
<name>A0A6J7X3T2_9CAUD</name>
<feature type="domain" description="Fe2OG dioxygenase" evidence="6">
    <location>
        <begin position="108"/>
        <end position="202"/>
    </location>
</feature>
<dbReference type="InterPro" id="IPR023550">
    <property type="entry name" value="PKHD_hydroxylase"/>
</dbReference>
<reference evidence="7" key="1">
    <citation type="submission" date="2020-05" db="EMBL/GenBank/DDBJ databases">
        <authorList>
            <person name="Chiriac C."/>
            <person name="Salcher M."/>
            <person name="Ghai R."/>
            <person name="Kavagutti S V."/>
        </authorList>
    </citation>
    <scope>NUCLEOTIDE SEQUENCE</scope>
</reference>
<evidence type="ECO:0000256" key="4">
    <source>
        <dbReference type="ARBA" id="ARBA00023002"/>
    </source>
</evidence>
<keyword evidence="2" id="KW-0479">Metal-binding</keyword>